<comment type="caution">
    <text evidence="3">The sequence shown here is derived from an EMBL/GenBank/DDBJ whole genome shotgun (WGS) entry which is preliminary data.</text>
</comment>
<dbReference type="Proteomes" id="UP000475862">
    <property type="component" value="Unassembled WGS sequence"/>
</dbReference>
<dbReference type="AlphaFoldDB" id="A0A6G0SYE1"/>
<evidence type="ECO:0000256" key="1">
    <source>
        <dbReference type="SAM" id="MobiDB-lite"/>
    </source>
</evidence>
<protein>
    <recommendedName>
        <fullName evidence="2">Integrase catalytic domain-containing protein</fullName>
    </recommendedName>
</protein>
<dbReference type="EMBL" id="VYZN01000178">
    <property type="protein sequence ID" value="KAE9523168.1"/>
    <property type="molecule type" value="Genomic_DNA"/>
</dbReference>
<dbReference type="InterPro" id="IPR058520">
    <property type="entry name" value="DUF8207"/>
</dbReference>
<name>A0A6G0SYE1_APHGL</name>
<sequence>HNLIDVCYLAQSYSRVPKQLIRDNANFIVLFKQDEINLKHVYDEHCSGDIKYSEFKDFCMTCWRGGRFEFVVISSEHERDNGRYRHGFDTYPVCRNLSHYPEIMGKVNNLPSATPSRTLLADIIQARINIKKKYDALKTGRFETESLINNTFSSIIDPLNKIRSNIDTPRTHSSQHQFKPPPPPPSTQPPSRSTSSPCTTSLPPSSPPSLSDVDKRHSIALTYPPTSYNLNELYRNWTKNELDKIYGPRKLTDGTFVLGNKEIQFIDNRIHIKDDDYTYSITSGLIDLLFSKSPASDKYTNTDLKTYKHILNQTSAHKTIDGTRIRSSIGVKYMNIISRLFKTGGGDKSGSGINMRLQKHNIVYWNDPNELVDRLRLLYSSLAAGNTGVRNEIISICEELVETKILKNIPNSKKGEEVSTAANKIFAQNSPNLLHVDRGREFYNKHFETLVKKYNIKMYSTFSVLKASIVERFNRTLKERMYKQFTGRGSRVWTTILPSLIDDYNKSVHRTIRMTPLQADTDPTRVKLIRVMENNKKIKFSVGDKVRISVYKGVFTKGYLPNWSTEIFTIIKVNRTTPSIFILQDYTGCPIAGGFYAEEIRKTKLPDDYLVEKVIRTKGRRAFVRWLGFTDEHNMDVHSRASQHWIFKHTQTPHTAKSKAVNIWLFRNYHQLSMDCGDVQYSEIDRILKSLHFECIYVKGEEKRQIIQDFIPQIDVIDMGADLDCPRLNQLHQQLDYVNINNNNYYNKNNVNRVKNC</sequence>
<dbReference type="PROSITE" id="PS50994">
    <property type="entry name" value="INTEGRASE"/>
    <property type="match status" value="1"/>
</dbReference>
<evidence type="ECO:0000259" key="2">
    <source>
        <dbReference type="PROSITE" id="PS50994"/>
    </source>
</evidence>
<dbReference type="InterPro" id="IPR001584">
    <property type="entry name" value="Integrase_cat-core"/>
</dbReference>
<evidence type="ECO:0000313" key="3">
    <source>
        <dbReference type="EMBL" id="KAE9523168.1"/>
    </source>
</evidence>
<proteinExistence type="predicted"/>
<evidence type="ECO:0000313" key="4">
    <source>
        <dbReference type="Proteomes" id="UP000475862"/>
    </source>
</evidence>
<accession>A0A6G0SYE1</accession>
<dbReference type="Gene3D" id="3.30.420.10">
    <property type="entry name" value="Ribonuclease H-like superfamily/Ribonuclease H"/>
    <property type="match status" value="1"/>
</dbReference>
<dbReference type="InterPro" id="IPR012337">
    <property type="entry name" value="RNaseH-like_sf"/>
</dbReference>
<dbReference type="InterPro" id="IPR036397">
    <property type="entry name" value="RNaseH_sf"/>
</dbReference>
<organism evidence="3 4">
    <name type="scientific">Aphis glycines</name>
    <name type="common">Soybean aphid</name>
    <dbReference type="NCBI Taxonomy" id="307491"/>
    <lineage>
        <taxon>Eukaryota</taxon>
        <taxon>Metazoa</taxon>
        <taxon>Ecdysozoa</taxon>
        <taxon>Arthropoda</taxon>
        <taxon>Hexapoda</taxon>
        <taxon>Insecta</taxon>
        <taxon>Pterygota</taxon>
        <taxon>Neoptera</taxon>
        <taxon>Paraneoptera</taxon>
        <taxon>Hemiptera</taxon>
        <taxon>Sternorrhyncha</taxon>
        <taxon>Aphidomorpha</taxon>
        <taxon>Aphidoidea</taxon>
        <taxon>Aphididae</taxon>
        <taxon>Aphidini</taxon>
        <taxon>Aphis</taxon>
        <taxon>Aphis</taxon>
    </lineage>
</organism>
<feature type="compositionally biased region" description="Low complexity" evidence="1">
    <location>
        <begin position="189"/>
        <end position="211"/>
    </location>
</feature>
<dbReference type="GO" id="GO:0015074">
    <property type="term" value="P:DNA integration"/>
    <property type="evidence" value="ECO:0007669"/>
    <property type="project" value="InterPro"/>
</dbReference>
<reference evidence="3 4" key="1">
    <citation type="submission" date="2019-08" db="EMBL/GenBank/DDBJ databases">
        <title>The genome of the soybean aphid Biotype 1, its phylome, world population structure and adaptation to the North American continent.</title>
        <authorList>
            <person name="Giordano R."/>
            <person name="Donthu R.K."/>
            <person name="Hernandez A.G."/>
            <person name="Wright C.L."/>
            <person name="Zimin A.V."/>
        </authorList>
    </citation>
    <scope>NUCLEOTIDE SEQUENCE [LARGE SCALE GENOMIC DNA]</scope>
    <source>
        <tissue evidence="3">Whole aphids</tissue>
    </source>
</reference>
<feature type="non-terminal residue" evidence="3">
    <location>
        <position position="1"/>
    </location>
</feature>
<feature type="region of interest" description="Disordered" evidence="1">
    <location>
        <begin position="164"/>
        <end position="213"/>
    </location>
</feature>
<dbReference type="PANTHER" id="PTHR46585:SF1">
    <property type="entry name" value="CHROMO DOMAIN-CONTAINING PROTEIN"/>
    <property type="match status" value="1"/>
</dbReference>
<dbReference type="Pfam" id="PF26634">
    <property type="entry name" value="DUF8207"/>
    <property type="match status" value="1"/>
</dbReference>
<feature type="domain" description="Integrase catalytic" evidence="2">
    <location>
        <begin position="364"/>
        <end position="524"/>
    </location>
</feature>
<keyword evidence="4" id="KW-1185">Reference proteome</keyword>
<dbReference type="SUPFAM" id="SSF53098">
    <property type="entry name" value="Ribonuclease H-like"/>
    <property type="match status" value="1"/>
</dbReference>
<dbReference type="OrthoDB" id="6621683at2759"/>
<feature type="compositionally biased region" description="Polar residues" evidence="1">
    <location>
        <begin position="164"/>
        <end position="177"/>
    </location>
</feature>
<dbReference type="PANTHER" id="PTHR46585">
    <property type="entry name" value="INTEGRASE CORE DOMAIN CONTAINING PROTEIN"/>
    <property type="match status" value="1"/>
</dbReference>
<feature type="compositionally biased region" description="Pro residues" evidence="1">
    <location>
        <begin position="179"/>
        <end position="188"/>
    </location>
</feature>
<gene>
    <name evidence="3" type="ORF">AGLY_016401</name>
</gene>
<dbReference type="GO" id="GO:0003676">
    <property type="term" value="F:nucleic acid binding"/>
    <property type="evidence" value="ECO:0007669"/>
    <property type="project" value="InterPro"/>
</dbReference>